<evidence type="ECO:0000256" key="1">
    <source>
        <dbReference type="ARBA" id="ARBA00023125"/>
    </source>
</evidence>
<evidence type="ECO:0000313" key="4">
    <source>
        <dbReference type="EMBL" id="TLP36912.1"/>
    </source>
</evidence>
<proteinExistence type="predicted"/>
<name>A0A5R8XYR6_9BACT</name>
<organism evidence="4 5">
    <name type="scientific">Arcobacter arenosus</name>
    <dbReference type="NCBI Taxonomy" id="2576037"/>
    <lineage>
        <taxon>Bacteria</taxon>
        <taxon>Pseudomonadati</taxon>
        <taxon>Campylobacterota</taxon>
        <taxon>Epsilonproteobacteria</taxon>
        <taxon>Campylobacterales</taxon>
        <taxon>Arcobacteraceae</taxon>
        <taxon>Arcobacter</taxon>
    </lineage>
</organism>
<dbReference type="Proteomes" id="UP000308901">
    <property type="component" value="Unassembled WGS sequence"/>
</dbReference>
<dbReference type="SMART" id="SM00862">
    <property type="entry name" value="Trans_reg_C"/>
    <property type="match status" value="1"/>
</dbReference>
<dbReference type="GO" id="GO:0006355">
    <property type="term" value="P:regulation of DNA-templated transcription"/>
    <property type="evidence" value="ECO:0007669"/>
    <property type="project" value="InterPro"/>
</dbReference>
<dbReference type="SUPFAM" id="SSF46894">
    <property type="entry name" value="C-terminal effector domain of the bipartite response regulators"/>
    <property type="match status" value="1"/>
</dbReference>
<keyword evidence="1 2" id="KW-0238">DNA-binding</keyword>
<dbReference type="AlphaFoldDB" id="A0A5R8XYR6"/>
<feature type="DNA-binding region" description="OmpR/PhoB-type" evidence="2">
    <location>
        <begin position="123"/>
        <end position="217"/>
    </location>
</feature>
<protein>
    <submittedName>
        <fullName evidence="4">Helix-turn-helix domain-containing protein</fullName>
    </submittedName>
</protein>
<dbReference type="InterPro" id="IPR016032">
    <property type="entry name" value="Sig_transdc_resp-reg_C-effctor"/>
</dbReference>
<dbReference type="InterPro" id="IPR001867">
    <property type="entry name" value="OmpR/PhoB-type_DNA-bd"/>
</dbReference>
<reference evidence="4 5" key="1">
    <citation type="submission" date="2019-05" db="EMBL/GenBank/DDBJ databases">
        <title>Arcobacter sp. nov., isolated from sea sediment.</title>
        <authorList>
            <person name="Kim W."/>
        </authorList>
    </citation>
    <scope>NUCLEOTIDE SEQUENCE [LARGE SCALE GENOMIC DNA]</scope>
    <source>
        <strain evidence="4 5">CAU 1517</strain>
    </source>
</reference>
<comment type="caution">
    <text evidence="4">The sequence shown here is derived from an EMBL/GenBank/DDBJ whole genome shotgun (WGS) entry which is preliminary data.</text>
</comment>
<feature type="domain" description="OmpR/PhoB-type" evidence="3">
    <location>
        <begin position="123"/>
        <end position="217"/>
    </location>
</feature>
<sequence length="218" mass="26131">MKMLLLEPDKKLAKEIVECIDATRVTLEAKIIHEEIEVYDDVAFLEECSIFVLNLKEPLNINTMRFIRENGNDAPILLICEKDIRPRMFKVIYYLSYNDVIVKDFCPEEIVFRIYKLCNLWNDDVFFINHDTFYDFKKAIFVHNDERIHLGRKEAMMLKILFIKSPCLVTFDEIIYYVYQNEIVPHERIRSIIRELRHKLPIDLIQTKKGEGYQLVKY</sequence>
<dbReference type="GO" id="GO:0000160">
    <property type="term" value="P:phosphorelay signal transduction system"/>
    <property type="evidence" value="ECO:0007669"/>
    <property type="project" value="InterPro"/>
</dbReference>
<gene>
    <name evidence="4" type="ORF">FDK22_11745</name>
</gene>
<keyword evidence="5" id="KW-1185">Reference proteome</keyword>
<dbReference type="Pfam" id="PF00486">
    <property type="entry name" value="Trans_reg_C"/>
    <property type="match status" value="1"/>
</dbReference>
<dbReference type="InterPro" id="IPR036388">
    <property type="entry name" value="WH-like_DNA-bd_sf"/>
</dbReference>
<dbReference type="EMBL" id="VANU01000005">
    <property type="protein sequence ID" value="TLP36912.1"/>
    <property type="molecule type" value="Genomic_DNA"/>
</dbReference>
<evidence type="ECO:0000313" key="5">
    <source>
        <dbReference type="Proteomes" id="UP000308901"/>
    </source>
</evidence>
<evidence type="ECO:0000256" key="2">
    <source>
        <dbReference type="PROSITE-ProRule" id="PRU01091"/>
    </source>
</evidence>
<dbReference type="GO" id="GO:0003677">
    <property type="term" value="F:DNA binding"/>
    <property type="evidence" value="ECO:0007669"/>
    <property type="project" value="UniProtKB-UniRule"/>
</dbReference>
<dbReference type="RefSeq" id="WP_138153166.1">
    <property type="nucleotide sequence ID" value="NZ_VANU01000005.1"/>
</dbReference>
<dbReference type="Gene3D" id="1.10.10.10">
    <property type="entry name" value="Winged helix-like DNA-binding domain superfamily/Winged helix DNA-binding domain"/>
    <property type="match status" value="1"/>
</dbReference>
<evidence type="ECO:0000259" key="3">
    <source>
        <dbReference type="PROSITE" id="PS51755"/>
    </source>
</evidence>
<dbReference type="OrthoDB" id="5339110at2"/>
<dbReference type="PROSITE" id="PS51755">
    <property type="entry name" value="OMPR_PHOB"/>
    <property type="match status" value="1"/>
</dbReference>
<accession>A0A5R8XYR6</accession>